<evidence type="ECO:0000256" key="4">
    <source>
        <dbReference type="ARBA" id="ARBA00022898"/>
    </source>
</evidence>
<dbReference type="PANTHER" id="PTHR43797:SF2">
    <property type="entry name" value="HOMOCYSTEINE_CYSTEINE SYNTHASE"/>
    <property type="match status" value="1"/>
</dbReference>
<dbReference type="SUPFAM" id="SSF53383">
    <property type="entry name" value="PLP-dependent transferases"/>
    <property type="match status" value="1"/>
</dbReference>
<proteinExistence type="inferred from homology"/>
<dbReference type="PANTHER" id="PTHR43797">
    <property type="entry name" value="HOMOCYSTEINE/CYSTEINE SYNTHASE"/>
    <property type="match status" value="1"/>
</dbReference>
<sequence length="442" mass="47854">MNFVCFQGGWQMLEFKGKNYGFDTLMVHAGTQPDPDTHAVALPIYQTTAYTFDSVDHAARLFELKEAGNIYSRMSDPTVDALERRIAALDGGIGALAMSSGHAVMFNTFLNLAGAGDEIVSSICIYGGAINMMGVTLDRIGIKVRFVDPDDLDAWEAAVNERTKAFFVEGIGNPNANVADIGAIAEIAHRHGIPMVVDSTFTTPYLQRPIEYGADFVIHSATKFLGGHGTAMCGIVTDAGTFDFSGNPRFPLYNEPDVSYHGVVFAKDCGKAGFITRLRTMMLRDLGACCAPLNAFLIMQGIETLSLRMRRISDSALEIARHLKAHPDVAFVNYPGLESSRYYDRVQRYLPKGAGGVFTFGLHGGRERGARLIDSLELIMHVTNVGDARTLISHPASTTHSQLSDGQLAESGIRPETVRLSVGLEDPADLIADLDQAIAAAK</sequence>
<evidence type="ECO:0000256" key="1">
    <source>
        <dbReference type="ARBA" id="ARBA00001933"/>
    </source>
</evidence>
<dbReference type="PROSITE" id="PS00868">
    <property type="entry name" value="CYS_MET_METAB_PP"/>
    <property type="match status" value="1"/>
</dbReference>
<dbReference type="Gene3D" id="3.90.1150.10">
    <property type="entry name" value="Aspartate Aminotransferase, domain 1"/>
    <property type="match status" value="1"/>
</dbReference>
<organism evidence="7 8">
    <name type="scientific">Anaerotruncus colihominis DSM 17241</name>
    <dbReference type="NCBI Taxonomy" id="445972"/>
    <lineage>
        <taxon>Bacteria</taxon>
        <taxon>Bacillati</taxon>
        <taxon>Bacillota</taxon>
        <taxon>Clostridia</taxon>
        <taxon>Eubacteriales</taxon>
        <taxon>Oscillospiraceae</taxon>
        <taxon>Anaerotruncus</taxon>
    </lineage>
</organism>
<evidence type="ECO:0000256" key="2">
    <source>
        <dbReference type="ARBA" id="ARBA00009077"/>
    </source>
</evidence>
<dbReference type="eggNOG" id="COG2873">
    <property type="taxonomic scope" value="Bacteria"/>
</dbReference>
<name>B0PFY6_9FIRM</name>
<dbReference type="GO" id="GO:0071269">
    <property type="term" value="P:L-homocysteine biosynthetic process"/>
    <property type="evidence" value="ECO:0007669"/>
    <property type="project" value="TreeGrafter"/>
</dbReference>
<keyword evidence="8" id="KW-1185">Reference proteome</keyword>
<evidence type="ECO:0000313" key="7">
    <source>
        <dbReference type="EMBL" id="EDS09574.1"/>
    </source>
</evidence>
<dbReference type="GO" id="GO:0005737">
    <property type="term" value="C:cytoplasm"/>
    <property type="evidence" value="ECO:0007669"/>
    <property type="project" value="TreeGrafter"/>
</dbReference>
<evidence type="ECO:0000256" key="6">
    <source>
        <dbReference type="RuleBase" id="RU362118"/>
    </source>
</evidence>
<dbReference type="InterPro" id="IPR015424">
    <property type="entry name" value="PyrdxlP-dep_Trfase"/>
</dbReference>
<dbReference type="GO" id="GO:0030170">
    <property type="term" value="F:pyridoxal phosphate binding"/>
    <property type="evidence" value="ECO:0007669"/>
    <property type="project" value="InterPro"/>
</dbReference>
<comment type="caution">
    <text evidence="7">The sequence shown here is derived from an EMBL/GenBank/DDBJ whole genome shotgun (WGS) entry which is preliminary data.</text>
</comment>
<dbReference type="EMBL" id="ABGD02000027">
    <property type="protein sequence ID" value="EDS09574.1"/>
    <property type="molecule type" value="Genomic_DNA"/>
</dbReference>
<dbReference type="GO" id="GO:0006535">
    <property type="term" value="P:cysteine biosynthetic process from serine"/>
    <property type="evidence" value="ECO:0007669"/>
    <property type="project" value="TreeGrafter"/>
</dbReference>
<dbReference type="InterPro" id="IPR015422">
    <property type="entry name" value="PyrdxlP-dep_Trfase_small"/>
</dbReference>
<dbReference type="NCBIfam" id="TIGR01326">
    <property type="entry name" value="OAH_OAS_sulfhy"/>
    <property type="match status" value="1"/>
</dbReference>
<keyword evidence="3" id="KW-0808">Transferase</keyword>
<dbReference type="Pfam" id="PF01053">
    <property type="entry name" value="Cys_Met_Meta_PP"/>
    <property type="match status" value="1"/>
</dbReference>
<dbReference type="FunFam" id="3.40.640.10:FF:000035">
    <property type="entry name" value="O-succinylhomoserine sulfhydrylase"/>
    <property type="match status" value="1"/>
</dbReference>
<dbReference type="InterPro" id="IPR015421">
    <property type="entry name" value="PyrdxlP-dep_Trfase_major"/>
</dbReference>
<reference evidence="7" key="1">
    <citation type="submission" date="2007-11" db="EMBL/GenBank/DDBJ databases">
        <authorList>
            <person name="Fulton L."/>
            <person name="Clifton S."/>
            <person name="Fulton B."/>
            <person name="Xu J."/>
            <person name="Minx P."/>
            <person name="Pepin K.H."/>
            <person name="Johnson M."/>
            <person name="Thiruvilangam P."/>
            <person name="Bhonagiri V."/>
            <person name="Nash W.E."/>
            <person name="Mardis E.R."/>
            <person name="Wilson R.K."/>
        </authorList>
    </citation>
    <scope>NUCLEOTIDE SEQUENCE [LARGE SCALE GENOMIC DNA]</scope>
    <source>
        <strain evidence="7">DSM 17241</strain>
    </source>
</reference>
<keyword evidence="4 5" id="KW-0663">Pyridoxal phosphate</keyword>
<evidence type="ECO:0000313" key="8">
    <source>
        <dbReference type="Proteomes" id="UP000003803"/>
    </source>
</evidence>
<feature type="modified residue" description="N6-(pyridoxal phosphate)lysine" evidence="5">
    <location>
        <position position="223"/>
    </location>
</feature>
<dbReference type="Gene3D" id="3.40.640.10">
    <property type="entry name" value="Type I PLP-dependent aspartate aminotransferase-like (Major domain)"/>
    <property type="match status" value="1"/>
</dbReference>
<comment type="similarity">
    <text evidence="2 6">Belongs to the trans-sulfuration enzymes family.</text>
</comment>
<dbReference type="HOGENOM" id="CLU_018986_4_0_9"/>
<dbReference type="InterPro" id="IPR000277">
    <property type="entry name" value="Cys/Met-Metab_PyrdxlP-dep_enz"/>
</dbReference>
<protein>
    <submittedName>
        <fullName evidence="7">O-acetylhomoserine aminocarboxypropyltransferase/cysteine synthase</fullName>
    </submittedName>
</protein>
<dbReference type="Proteomes" id="UP000003803">
    <property type="component" value="Unassembled WGS sequence"/>
</dbReference>
<dbReference type="PIRSF" id="PIRSF001434">
    <property type="entry name" value="CGS"/>
    <property type="match status" value="1"/>
</dbReference>
<dbReference type="GO" id="GO:0003961">
    <property type="term" value="F:O-acetylhomoserine aminocarboxypropyltransferase activity"/>
    <property type="evidence" value="ECO:0007669"/>
    <property type="project" value="TreeGrafter"/>
</dbReference>
<dbReference type="CDD" id="cd00614">
    <property type="entry name" value="CGS_like"/>
    <property type="match status" value="1"/>
</dbReference>
<dbReference type="GO" id="GO:0004124">
    <property type="term" value="F:cysteine synthase activity"/>
    <property type="evidence" value="ECO:0007669"/>
    <property type="project" value="TreeGrafter"/>
</dbReference>
<comment type="cofactor">
    <cofactor evidence="1 6">
        <name>pyridoxal 5'-phosphate</name>
        <dbReference type="ChEBI" id="CHEBI:597326"/>
    </cofactor>
</comment>
<reference evidence="7" key="2">
    <citation type="submission" date="2013-09" db="EMBL/GenBank/DDBJ databases">
        <title>Draft genome sequence of Anaerotruncus colihominis(DSM 17241).</title>
        <authorList>
            <person name="Sudarsanam P."/>
            <person name="Ley R."/>
            <person name="Guruge J."/>
            <person name="Turnbaugh P.J."/>
            <person name="Mahowald M."/>
            <person name="Liep D."/>
            <person name="Gordon J."/>
        </authorList>
    </citation>
    <scope>NUCLEOTIDE SEQUENCE</scope>
    <source>
        <strain evidence="7">DSM 17241</strain>
    </source>
</reference>
<dbReference type="AlphaFoldDB" id="B0PFY6"/>
<dbReference type="InterPro" id="IPR006235">
    <property type="entry name" value="OAc-hSer/O-AcSer_sulfhydrylase"/>
</dbReference>
<accession>B0PFY6</accession>
<evidence type="ECO:0000256" key="3">
    <source>
        <dbReference type="ARBA" id="ARBA00022679"/>
    </source>
</evidence>
<dbReference type="STRING" id="169435.ERS852551_00266"/>
<evidence type="ECO:0000256" key="5">
    <source>
        <dbReference type="PIRSR" id="PIRSR001434-2"/>
    </source>
</evidence>
<gene>
    <name evidence="7" type="ORF">ANACOL_03718</name>
</gene>
<dbReference type="GO" id="GO:0019346">
    <property type="term" value="P:transsulfuration"/>
    <property type="evidence" value="ECO:0007669"/>
    <property type="project" value="InterPro"/>
</dbReference>
<dbReference type="InterPro" id="IPR054542">
    <property type="entry name" value="Cys_met_metab_PP"/>
</dbReference>